<keyword evidence="2" id="KW-1185">Reference proteome</keyword>
<evidence type="ECO:0000313" key="1">
    <source>
        <dbReference type="EMBL" id="CAL4890967.1"/>
    </source>
</evidence>
<proteinExistence type="predicted"/>
<accession>A0ABC8VHU7</accession>
<dbReference type="Proteomes" id="UP001497457">
    <property type="component" value="Chromosome 10rd"/>
</dbReference>
<evidence type="ECO:0008006" key="3">
    <source>
        <dbReference type="Google" id="ProtNLM"/>
    </source>
</evidence>
<reference evidence="1 2" key="2">
    <citation type="submission" date="2024-10" db="EMBL/GenBank/DDBJ databases">
        <authorList>
            <person name="Ryan C."/>
        </authorList>
    </citation>
    <scope>NUCLEOTIDE SEQUENCE [LARGE SCALE GENOMIC DNA]</scope>
</reference>
<organism evidence="1 2">
    <name type="scientific">Urochloa decumbens</name>
    <dbReference type="NCBI Taxonomy" id="240449"/>
    <lineage>
        <taxon>Eukaryota</taxon>
        <taxon>Viridiplantae</taxon>
        <taxon>Streptophyta</taxon>
        <taxon>Embryophyta</taxon>
        <taxon>Tracheophyta</taxon>
        <taxon>Spermatophyta</taxon>
        <taxon>Magnoliopsida</taxon>
        <taxon>Liliopsida</taxon>
        <taxon>Poales</taxon>
        <taxon>Poaceae</taxon>
        <taxon>PACMAD clade</taxon>
        <taxon>Panicoideae</taxon>
        <taxon>Panicodae</taxon>
        <taxon>Paniceae</taxon>
        <taxon>Melinidinae</taxon>
        <taxon>Urochloa</taxon>
    </lineage>
</organism>
<protein>
    <recommendedName>
        <fullName evidence="3">F-box domain-containing protein</fullName>
    </recommendedName>
</protein>
<reference evidence="2" key="1">
    <citation type="submission" date="2024-06" db="EMBL/GenBank/DDBJ databases">
        <authorList>
            <person name="Ryan C."/>
        </authorList>
    </citation>
    <scope>NUCLEOTIDE SEQUENCE [LARGE SCALE GENOMIC DNA]</scope>
</reference>
<sequence length="400" mass="44735">MEPLPRQRRRTTVDEEEPTTTTAIYDVPDDLLWQILLRLDSPLWLVRAACASKPLRRAIITGGRAFLRLAASLHPPVVVGHYHECYVRPTEFVPLSPPPPIDGSRFSLDFLPRHVTNWEVADCHGGLVLLHDYFGSLQGLIICDPLTRRYQGIPHPPEKRPGFSFSLLDGGGDGDGISISNFRVLYRFQRAPHICVFSSTAGGCGEWRFLRQSADHGGDYIGHVAGRIDGSLCLGLATGNVKVLDNASLLPSEVDLPIRIDTSRSLHRSAFTVVHGAGRDPTSPAATWIVHVYGEELEFFRQVRGGEWVLEHSIPKLSEAARGLLGCQERRLEWAVANVIAVGTGIAVLQARDRVGRMWVFSVDMDTKELKVVPDEDYRRTRRTFTYTLPWRQFLRACPC</sequence>
<dbReference type="EMBL" id="OZ075120">
    <property type="protein sequence ID" value="CAL4890967.1"/>
    <property type="molecule type" value="Genomic_DNA"/>
</dbReference>
<name>A0ABC8VHU7_9POAL</name>
<dbReference type="InterPro" id="IPR036047">
    <property type="entry name" value="F-box-like_dom_sf"/>
</dbReference>
<dbReference type="PANTHER" id="PTHR33207">
    <property type="entry name" value="F-BOX DOMAIN CONTAINING PROTEIN-RELATED"/>
    <property type="match status" value="1"/>
</dbReference>
<dbReference type="AlphaFoldDB" id="A0ABC8VHU7"/>
<gene>
    <name evidence="1" type="ORF">URODEC1_LOCUS3541</name>
</gene>
<dbReference type="SUPFAM" id="SSF81383">
    <property type="entry name" value="F-box domain"/>
    <property type="match status" value="1"/>
</dbReference>
<evidence type="ECO:0000313" key="2">
    <source>
        <dbReference type="Proteomes" id="UP001497457"/>
    </source>
</evidence>